<accession>A0AA40ESM6</accession>
<dbReference type="Proteomes" id="UP001172159">
    <property type="component" value="Unassembled WGS sequence"/>
</dbReference>
<proteinExistence type="predicted"/>
<dbReference type="PROSITE" id="PS51257">
    <property type="entry name" value="PROKAR_LIPOPROTEIN"/>
    <property type="match status" value="1"/>
</dbReference>
<gene>
    <name evidence="1" type="ORF">B0T21DRAFT_92934</name>
</gene>
<evidence type="ECO:0008006" key="3">
    <source>
        <dbReference type="Google" id="ProtNLM"/>
    </source>
</evidence>
<name>A0AA40ESM6_9PEZI</name>
<evidence type="ECO:0000313" key="1">
    <source>
        <dbReference type="EMBL" id="KAK0744769.1"/>
    </source>
</evidence>
<dbReference type="EMBL" id="JAUKTV010000002">
    <property type="protein sequence ID" value="KAK0744769.1"/>
    <property type="molecule type" value="Genomic_DNA"/>
</dbReference>
<keyword evidence="2" id="KW-1185">Reference proteome</keyword>
<dbReference type="PANTHER" id="PTHR33112">
    <property type="entry name" value="DOMAIN PROTEIN, PUTATIVE-RELATED"/>
    <property type="match status" value="1"/>
</dbReference>
<comment type="caution">
    <text evidence="1">The sequence shown here is derived from an EMBL/GenBank/DDBJ whole genome shotgun (WGS) entry which is preliminary data.</text>
</comment>
<dbReference type="PANTHER" id="PTHR33112:SF10">
    <property type="entry name" value="TOL"/>
    <property type="match status" value="1"/>
</dbReference>
<protein>
    <recommendedName>
        <fullName evidence="3">Heterokaryon incompatibility domain-containing protein</fullName>
    </recommendedName>
</protein>
<organism evidence="1 2">
    <name type="scientific">Apiosordaria backusii</name>
    <dbReference type="NCBI Taxonomy" id="314023"/>
    <lineage>
        <taxon>Eukaryota</taxon>
        <taxon>Fungi</taxon>
        <taxon>Dikarya</taxon>
        <taxon>Ascomycota</taxon>
        <taxon>Pezizomycotina</taxon>
        <taxon>Sordariomycetes</taxon>
        <taxon>Sordariomycetidae</taxon>
        <taxon>Sordariales</taxon>
        <taxon>Lasiosphaeriaceae</taxon>
        <taxon>Apiosordaria</taxon>
    </lineage>
</organism>
<reference evidence="1" key="1">
    <citation type="submission" date="2023-06" db="EMBL/GenBank/DDBJ databases">
        <title>Genome-scale phylogeny and comparative genomics of the fungal order Sordariales.</title>
        <authorList>
            <consortium name="Lawrence Berkeley National Laboratory"/>
            <person name="Hensen N."/>
            <person name="Bonometti L."/>
            <person name="Westerberg I."/>
            <person name="Brannstrom I.O."/>
            <person name="Guillou S."/>
            <person name="Cros-Aarteil S."/>
            <person name="Calhoun S."/>
            <person name="Haridas S."/>
            <person name="Kuo A."/>
            <person name="Mondo S."/>
            <person name="Pangilinan J."/>
            <person name="Riley R."/>
            <person name="Labutti K."/>
            <person name="Andreopoulos B."/>
            <person name="Lipzen A."/>
            <person name="Chen C."/>
            <person name="Yanf M."/>
            <person name="Daum C."/>
            <person name="Ng V."/>
            <person name="Clum A."/>
            <person name="Steindorff A."/>
            <person name="Ohm R."/>
            <person name="Martin F."/>
            <person name="Silar P."/>
            <person name="Natvig D."/>
            <person name="Lalanne C."/>
            <person name="Gautier V."/>
            <person name="Ament-Velasquez S.L."/>
            <person name="Kruys A."/>
            <person name="Hutchinson M.I."/>
            <person name="Powell A.J."/>
            <person name="Barry K."/>
            <person name="Miller A.N."/>
            <person name="Grigoriev I.V."/>
            <person name="Debuchy R."/>
            <person name="Gladieux P."/>
            <person name="Thoren M.H."/>
            <person name="Johannesson H."/>
        </authorList>
    </citation>
    <scope>NUCLEOTIDE SEQUENCE</scope>
    <source>
        <strain evidence="1">CBS 540.89</strain>
    </source>
</reference>
<evidence type="ECO:0000313" key="2">
    <source>
        <dbReference type="Proteomes" id="UP001172159"/>
    </source>
</evidence>
<sequence length="328" mass="36959">MRAVYQNATLVIAAAGCKDATEGLHGIMPRPQPTTYSLPYYSAQGVVDGSYKVALLPDRPRLSGGVELDGPLRERAWAFQEWYLATRIVFFTVYGIYWKCRGLEVDELGCSQDSSCYNLKSWLEILFEYSGKFLTYPGDRLLALEGVVDLMREERKDSYRLGVWEKDLCTQLIWNMAGNIPPNTCNADYPSWCWAATGGKKHWPMEDLTFHNYPPPPGSGMILATELTCDGTIRSTGKLLEADIRTPAIRKCCFLATPQYEVPVETTVLSWYSLGLQPEVGPCRQHLILDPTDENNPFGIASFDRYLAVSKVLCLVIGYTHRKKSDPW</sequence>
<dbReference type="AlphaFoldDB" id="A0AA40ESM6"/>